<evidence type="ECO:0000259" key="5">
    <source>
        <dbReference type="Pfam" id="PF13976"/>
    </source>
</evidence>
<reference evidence="6" key="1">
    <citation type="journal article" date="2019" name="Sci. Rep.">
        <title>Draft genome of Tanacetum cinerariifolium, the natural source of mosquito coil.</title>
        <authorList>
            <person name="Yamashiro T."/>
            <person name="Shiraishi A."/>
            <person name="Satake H."/>
            <person name="Nakayama K."/>
        </authorList>
    </citation>
    <scope>NUCLEOTIDE SEQUENCE</scope>
</reference>
<dbReference type="InterPro" id="IPR013103">
    <property type="entry name" value="RVT_2"/>
</dbReference>
<dbReference type="SUPFAM" id="SSF53098">
    <property type="entry name" value="Ribonuclease H-like"/>
    <property type="match status" value="1"/>
</dbReference>
<proteinExistence type="predicted"/>
<evidence type="ECO:0000256" key="1">
    <source>
        <dbReference type="ARBA" id="ARBA00022723"/>
    </source>
</evidence>
<dbReference type="Pfam" id="PF13976">
    <property type="entry name" value="gag_pre-integrs"/>
    <property type="match status" value="1"/>
</dbReference>
<gene>
    <name evidence="6" type="ORF">Tci_021868</name>
</gene>
<dbReference type="PANTHER" id="PTHR42648:SF18">
    <property type="entry name" value="RETROTRANSPOSON, UNCLASSIFIED-LIKE PROTEIN"/>
    <property type="match status" value="1"/>
</dbReference>
<comment type="caution">
    <text evidence="6">The sequence shown here is derived from an EMBL/GenBank/DDBJ whole genome shotgun (WGS) entry which is preliminary data.</text>
</comment>
<feature type="domain" description="Reverse transcriptase Ty1/copia-type" evidence="4">
    <location>
        <begin position="526"/>
        <end position="626"/>
    </location>
</feature>
<dbReference type="InterPro" id="IPR036397">
    <property type="entry name" value="RNaseH_sf"/>
</dbReference>
<feature type="domain" description="GAG-pre-integrase" evidence="5">
    <location>
        <begin position="167"/>
        <end position="239"/>
    </location>
</feature>
<evidence type="ECO:0000313" key="6">
    <source>
        <dbReference type="EMBL" id="GEU49890.1"/>
    </source>
</evidence>
<dbReference type="InterPro" id="IPR012337">
    <property type="entry name" value="RNaseH-like_sf"/>
</dbReference>
<dbReference type="InterPro" id="IPR039537">
    <property type="entry name" value="Retrotran_Ty1/copia-like"/>
</dbReference>
<keyword evidence="2" id="KW-0378">Hydrolase</keyword>
<dbReference type="GO" id="GO:0003676">
    <property type="term" value="F:nucleic acid binding"/>
    <property type="evidence" value="ECO:0007669"/>
    <property type="project" value="InterPro"/>
</dbReference>
<dbReference type="EMBL" id="BKCJ010002632">
    <property type="protein sequence ID" value="GEU49890.1"/>
    <property type="molecule type" value="Genomic_DNA"/>
</dbReference>
<dbReference type="Pfam" id="PF07727">
    <property type="entry name" value="RVT_2"/>
    <property type="match status" value="1"/>
</dbReference>
<dbReference type="PANTHER" id="PTHR42648">
    <property type="entry name" value="TRANSPOSASE, PUTATIVE-RELATED"/>
    <property type="match status" value="1"/>
</dbReference>
<feature type="compositionally biased region" description="Low complexity" evidence="3">
    <location>
        <begin position="404"/>
        <end position="418"/>
    </location>
</feature>
<name>A0A6L2KMA1_TANCI</name>
<evidence type="ECO:0000259" key="4">
    <source>
        <dbReference type="Pfam" id="PF07727"/>
    </source>
</evidence>
<dbReference type="InterPro" id="IPR025724">
    <property type="entry name" value="GAG-pre-integrase_dom"/>
</dbReference>
<dbReference type="GO" id="GO:0016787">
    <property type="term" value="F:hydrolase activity"/>
    <property type="evidence" value="ECO:0007669"/>
    <property type="project" value="UniProtKB-KW"/>
</dbReference>
<protein>
    <submittedName>
        <fullName evidence="6">Retrovirus-related Pol polyprotein from transposon TNT 1-94</fullName>
    </submittedName>
</protein>
<sequence>MQVTLHDKRIVMQVTLHYKATVMQVTLHDKRIVMQVTLHYEAIVMQVTLHDKRIVMQVTLHYEAIVMQATLHDKRIVVILSAHQFVHKFLGTVKFGNDQVAKIMGYGDYQIGNIIISSVYYVEGLGHNLFSVGQSCDSNLEVDFRQHTCFVRNLGGVDLLLGSRGTNLYSLSVRDMMMSSPICLLSKATKKKSWLWHRHLSHLNFGAINHLARHGLVRDLPRLKFEKDHLCSTCAMGKSKKQSHKTKSKDTNQEKLYLLHIDLCGPMRVASVNKKKYILVIVADYSRFTWVKFLASKDEPPDFIIKFLKMIQVILNVIVRNIRPNLECMTLTTPCSGLVPNPPPSAPFVPPSRHEWDLVFQPVFNEFFSPPASIASLVSVEEASSSVESTDSASLTTVDQDAASPSTSQTTPQSQSQTIPLSNKEESHDLEVAHMSNDPYFDILIPETVSKESSSSNVISTTVYSDAPISEHLSKWIKDHPLKNIIGDPSRTVSTRLQLHEQALFCYYDAFPTLVEPKMYKDALTQLEAGQIFLAFAIDMNMIVYQMDVKTAFWKGILREEVYVGQSDEFVDPNNPNHVYILKKALYGLKQAPRAWYDLLSSFLISQGFSKGTVDPTLFINKKGKYILLKYKIKSCDPVDTPIVKKSKLNEDTLGKAVDPTHYCGMVCTLMYLTSSRPDLAQCRERIEFLIDKLGMRSFTPETLKELADEAEE</sequence>
<accession>A0A6L2KMA1</accession>
<feature type="region of interest" description="Disordered" evidence="3">
    <location>
        <begin position="388"/>
        <end position="423"/>
    </location>
</feature>
<evidence type="ECO:0000256" key="3">
    <source>
        <dbReference type="SAM" id="MobiDB-lite"/>
    </source>
</evidence>
<dbReference type="AlphaFoldDB" id="A0A6L2KMA1"/>
<organism evidence="6">
    <name type="scientific">Tanacetum cinerariifolium</name>
    <name type="common">Dalmatian daisy</name>
    <name type="synonym">Chrysanthemum cinerariifolium</name>
    <dbReference type="NCBI Taxonomy" id="118510"/>
    <lineage>
        <taxon>Eukaryota</taxon>
        <taxon>Viridiplantae</taxon>
        <taxon>Streptophyta</taxon>
        <taxon>Embryophyta</taxon>
        <taxon>Tracheophyta</taxon>
        <taxon>Spermatophyta</taxon>
        <taxon>Magnoliopsida</taxon>
        <taxon>eudicotyledons</taxon>
        <taxon>Gunneridae</taxon>
        <taxon>Pentapetalae</taxon>
        <taxon>asterids</taxon>
        <taxon>campanulids</taxon>
        <taxon>Asterales</taxon>
        <taxon>Asteraceae</taxon>
        <taxon>Asteroideae</taxon>
        <taxon>Anthemideae</taxon>
        <taxon>Anthemidinae</taxon>
        <taxon>Tanacetum</taxon>
    </lineage>
</organism>
<dbReference type="Gene3D" id="3.30.420.10">
    <property type="entry name" value="Ribonuclease H-like superfamily/Ribonuclease H"/>
    <property type="match status" value="1"/>
</dbReference>
<keyword evidence="1" id="KW-0479">Metal-binding</keyword>
<evidence type="ECO:0000256" key="2">
    <source>
        <dbReference type="ARBA" id="ARBA00022801"/>
    </source>
</evidence>
<dbReference type="GO" id="GO:0046872">
    <property type="term" value="F:metal ion binding"/>
    <property type="evidence" value="ECO:0007669"/>
    <property type="project" value="UniProtKB-KW"/>
</dbReference>